<feature type="coiled-coil region" evidence="1">
    <location>
        <begin position="34"/>
        <end position="86"/>
    </location>
</feature>
<organism evidence="3 4">
    <name type="scientific">Columbia Basin potato purple top phytoplasma</name>
    <dbReference type="NCBI Taxonomy" id="307134"/>
    <lineage>
        <taxon>Bacteria</taxon>
        <taxon>Bacillati</taxon>
        <taxon>Mycoplasmatota</taxon>
        <taxon>Mollicutes</taxon>
        <taxon>Acholeplasmatales</taxon>
        <taxon>Acholeplasmataceae</taxon>
        <taxon>Candidatus Phytoplasma</taxon>
        <taxon>16SrVI (Clover proliferation group)</taxon>
    </lineage>
</organism>
<evidence type="ECO:0000256" key="2">
    <source>
        <dbReference type="SAM" id="Phobius"/>
    </source>
</evidence>
<reference evidence="3 4" key="1">
    <citation type="journal article" date="2023" name="Plant">
        <title>Draft Genome Sequence Resource of CBPPT1, a 'Candidatus Phytoplasma trifolii'-Related Strain Associated with Potato Purple Top Disease in the Columbia Basin, U.S.A.</title>
        <authorList>
            <person name="Wei W."/>
            <person name="Shao J."/>
            <person name="Bottner-Parker K.D."/>
            <person name="Zhao Y."/>
        </authorList>
    </citation>
    <scope>NUCLEOTIDE SEQUENCE [LARGE SCALE GENOMIC DNA]</scope>
    <source>
        <strain evidence="3 4">CBPPT1</strain>
    </source>
</reference>
<dbReference type="Proteomes" id="UP001221763">
    <property type="component" value="Unassembled WGS sequence"/>
</dbReference>
<feature type="transmembrane region" description="Helical" evidence="2">
    <location>
        <begin position="7"/>
        <end position="27"/>
    </location>
</feature>
<evidence type="ECO:0000256" key="1">
    <source>
        <dbReference type="SAM" id="Coils"/>
    </source>
</evidence>
<accession>A0ABT5L997</accession>
<dbReference type="EMBL" id="JANHJP010000006">
    <property type="protein sequence ID" value="MDC9032171.1"/>
    <property type="molecule type" value="Genomic_DNA"/>
</dbReference>
<dbReference type="Gene3D" id="3.90.20.10">
    <property type="match status" value="1"/>
</dbReference>
<evidence type="ECO:0000313" key="4">
    <source>
        <dbReference type="Proteomes" id="UP001221763"/>
    </source>
</evidence>
<keyword evidence="2" id="KW-1133">Transmembrane helix</keyword>
<comment type="caution">
    <text evidence="3">The sequence shown here is derived from an EMBL/GenBank/DDBJ whole genome shotgun (WGS) entry which is preliminary data.</text>
</comment>
<keyword evidence="2" id="KW-0812">Transmembrane</keyword>
<evidence type="ECO:0000313" key="3">
    <source>
        <dbReference type="EMBL" id="MDC9032171.1"/>
    </source>
</evidence>
<keyword evidence="4" id="KW-1185">Reference proteome</keyword>
<sequence>MQELKQYFKIFFCLISIIMSMGITFYFTNHNNLKENINLNSENLKNNINQVEKKVDEFRKETNNNFNKIDKKIDKLTETIMNMKRNNKEDRL</sequence>
<protein>
    <submittedName>
        <fullName evidence="3">Uncharacterized protein</fullName>
    </submittedName>
</protein>
<dbReference type="RefSeq" id="WP_273585374.1">
    <property type="nucleotide sequence ID" value="NZ_JANHJP010000006.1"/>
</dbReference>
<name>A0ABT5L997_9MOLU</name>
<gene>
    <name evidence="3" type="ORF">M8044_000393</name>
</gene>
<keyword evidence="2" id="KW-0472">Membrane</keyword>
<proteinExistence type="predicted"/>
<keyword evidence="1" id="KW-0175">Coiled coil</keyword>